<evidence type="ECO:0000256" key="4">
    <source>
        <dbReference type="ARBA" id="ARBA00023002"/>
    </source>
</evidence>
<dbReference type="GO" id="GO:0008610">
    <property type="term" value="P:lipid biosynthetic process"/>
    <property type="evidence" value="ECO:0007669"/>
    <property type="project" value="InterPro"/>
</dbReference>
<dbReference type="PANTHER" id="PTHR21624:SF1">
    <property type="entry name" value="ALKYLGLYCEROL MONOOXYGENASE"/>
    <property type="match status" value="1"/>
</dbReference>
<dbReference type="InterPro" id="IPR006694">
    <property type="entry name" value="Fatty_acid_hydroxylase"/>
</dbReference>
<gene>
    <name evidence="9" type="ORF">MARIT_0253</name>
</gene>
<feature type="transmembrane region" description="Helical" evidence="7">
    <location>
        <begin position="14"/>
        <end position="33"/>
    </location>
</feature>
<evidence type="ECO:0000256" key="3">
    <source>
        <dbReference type="ARBA" id="ARBA00022989"/>
    </source>
</evidence>
<feature type="transmembrane region" description="Helical" evidence="7">
    <location>
        <begin position="81"/>
        <end position="101"/>
    </location>
</feature>
<comment type="subcellular location">
    <subcellularLocation>
        <location evidence="1">Endomembrane system</location>
        <topology evidence="1">Multi-pass membrane protein</topology>
    </subcellularLocation>
</comment>
<dbReference type="KEGG" id="tmar:MARIT_0253"/>
<evidence type="ECO:0000256" key="5">
    <source>
        <dbReference type="ARBA" id="ARBA00023098"/>
    </source>
</evidence>
<dbReference type="Pfam" id="PF04116">
    <property type="entry name" value="FA_hydroxylase"/>
    <property type="match status" value="1"/>
</dbReference>
<dbReference type="InterPro" id="IPR051689">
    <property type="entry name" value="Sterol_desaturase/TMEM195"/>
</dbReference>
<keyword evidence="3 7" id="KW-1133">Transmembrane helix</keyword>
<keyword evidence="6 7" id="KW-0472">Membrane</keyword>
<dbReference type="EMBL" id="LT634361">
    <property type="protein sequence ID" value="SFZ80163.1"/>
    <property type="molecule type" value="Genomic_DNA"/>
</dbReference>
<evidence type="ECO:0000256" key="2">
    <source>
        <dbReference type="ARBA" id="ARBA00022692"/>
    </source>
</evidence>
<dbReference type="GO" id="GO:0016020">
    <property type="term" value="C:membrane"/>
    <property type="evidence" value="ECO:0007669"/>
    <property type="project" value="GOC"/>
</dbReference>
<evidence type="ECO:0000313" key="9">
    <source>
        <dbReference type="EMBL" id="SFZ80163.1"/>
    </source>
</evidence>
<dbReference type="RefSeq" id="WP_100210551.1">
    <property type="nucleotide sequence ID" value="NZ_CP138495.1"/>
</dbReference>
<dbReference type="STRING" id="1349785.GCA_000509405_02398"/>
<keyword evidence="5" id="KW-0443">Lipid metabolism</keyword>
<dbReference type="GO" id="GO:0005506">
    <property type="term" value="F:iron ion binding"/>
    <property type="evidence" value="ECO:0007669"/>
    <property type="project" value="InterPro"/>
</dbReference>
<dbReference type="GO" id="GO:0050479">
    <property type="term" value="F:glyceryl-ether monooxygenase activity"/>
    <property type="evidence" value="ECO:0007669"/>
    <property type="project" value="TreeGrafter"/>
</dbReference>
<dbReference type="AlphaFoldDB" id="A0A2H1E5Y0"/>
<evidence type="ECO:0000256" key="1">
    <source>
        <dbReference type="ARBA" id="ARBA00004127"/>
    </source>
</evidence>
<evidence type="ECO:0000256" key="6">
    <source>
        <dbReference type="ARBA" id="ARBA00023136"/>
    </source>
</evidence>
<reference evidence="9 10" key="1">
    <citation type="submission" date="2016-11" db="EMBL/GenBank/DDBJ databases">
        <authorList>
            <person name="Jaros S."/>
            <person name="Januszkiewicz K."/>
            <person name="Wedrychowicz H."/>
        </authorList>
    </citation>
    <scope>NUCLEOTIDE SEQUENCE [LARGE SCALE GENOMIC DNA]</scope>
    <source>
        <strain evidence="9">NCIMB 2154T</strain>
    </source>
</reference>
<proteinExistence type="predicted"/>
<dbReference type="OrthoDB" id="9770329at2"/>
<organism evidence="9 10">
    <name type="scientific">Tenacibaculum maritimum NCIMB 2154</name>
    <dbReference type="NCBI Taxonomy" id="1349785"/>
    <lineage>
        <taxon>Bacteria</taxon>
        <taxon>Pseudomonadati</taxon>
        <taxon>Bacteroidota</taxon>
        <taxon>Flavobacteriia</taxon>
        <taxon>Flavobacteriales</taxon>
        <taxon>Flavobacteriaceae</taxon>
        <taxon>Tenacibaculum</taxon>
    </lineage>
</organism>
<accession>A0A2H1E5Y0</accession>
<dbReference type="PANTHER" id="PTHR21624">
    <property type="entry name" value="STEROL DESATURASE-RELATED PROTEIN"/>
    <property type="match status" value="1"/>
</dbReference>
<feature type="transmembrane region" description="Helical" evidence="7">
    <location>
        <begin position="45"/>
        <end position="69"/>
    </location>
</feature>
<keyword evidence="4" id="KW-0560">Oxidoreductase</keyword>
<protein>
    <submittedName>
        <fullName evidence="9">Sterol desaturase</fullName>
    </submittedName>
</protein>
<dbReference type="GO" id="GO:0012505">
    <property type="term" value="C:endomembrane system"/>
    <property type="evidence" value="ECO:0007669"/>
    <property type="project" value="UniProtKB-SubCell"/>
</dbReference>
<evidence type="ECO:0000313" key="10">
    <source>
        <dbReference type="Proteomes" id="UP000231564"/>
    </source>
</evidence>
<dbReference type="Proteomes" id="UP000231564">
    <property type="component" value="Chromosome MARIT"/>
</dbReference>
<sequence>MGIQLLFEQLESKLAFIFLFSVVLEWVILVINNKINSNKSGFVNLLSYFVELLPYFILDVFFFGIMLWLYNYRLFDLGTSWYVWVLCYVLYDLLFYIIHYLGHRVRFFWCIHGVHHTAEEMKMTVAVRGSFFGFLLTPHNTIWLPLLGFDPFMVLIIDGIAKIYGLFEHINEHFISSKNSWIENIFVTPSVHRVHHSKNHVYLDRNYGETFSIWDHLFGTFQTEIKEEKPLYGMMDDKIDGKNLWQIQTVLWKELWYDIKTAPTFKDKINYLIKPPGWNHIDGGKLAEEFRNEAKQKITSKTS</sequence>
<dbReference type="GeneID" id="47721857"/>
<evidence type="ECO:0000259" key="8">
    <source>
        <dbReference type="Pfam" id="PF04116"/>
    </source>
</evidence>
<name>A0A2H1E5Y0_9FLAO</name>
<evidence type="ECO:0000256" key="7">
    <source>
        <dbReference type="SAM" id="Phobius"/>
    </source>
</evidence>
<keyword evidence="2 7" id="KW-0812">Transmembrane</keyword>
<keyword evidence="10" id="KW-1185">Reference proteome</keyword>
<feature type="domain" description="Fatty acid hydroxylase" evidence="8">
    <location>
        <begin position="84"/>
        <end position="220"/>
    </location>
</feature>
<dbReference type="GO" id="GO:0006643">
    <property type="term" value="P:membrane lipid metabolic process"/>
    <property type="evidence" value="ECO:0007669"/>
    <property type="project" value="TreeGrafter"/>
</dbReference>